<name>A0A2P2PTA4_RHIMU</name>
<evidence type="ECO:0000256" key="1">
    <source>
        <dbReference type="SAM" id="SignalP"/>
    </source>
</evidence>
<organism evidence="2">
    <name type="scientific">Rhizophora mucronata</name>
    <name type="common">Asiatic mangrove</name>
    <dbReference type="NCBI Taxonomy" id="61149"/>
    <lineage>
        <taxon>Eukaryota</taxon>
        <taxon>Viridiplantae</taxon>
        <taxon>Streptophyta</taxon>
        <taxon>Embryophyta</taxon>
        <taxon>Tracheophyta</taxon>
        <taxon>Spermatophyta</taxon>
        <taxon>Magnoliopsida</taxon>
        <taxon>eudicotyledons</taxon>
        <taxon>Gunneridae</taxon>
        <taxon>Pentapetalae</taxon>
        <taxon>rosids</taxon>
        <taxon>fabids</taxon>
        <taxon>Malpighiales</taxon>
        <taxon>Rhizophoraceae</taxon>
        <taxon>Rhizophora</taxon>
    </lineage>
</organism>
<sequence length="79" mass="9280">MILLLLLPLHVVIRSHQSENIRGQSLRTFKNLLPTNWKSPSLRLETRQSMGQVWLKLLGHRNHHHHRQCISVPPLQLLL</sequence>
<dbReference type="EMBL" id="GGEC01077458">
    <property type="protein sequence ID" value="MBX57942.1"/>
    <property type="molecule type" value="Transcribed_RNA"/>
</dbReference>
<feature type="chain" id="PRO_5015182368" evidence="1">
    <location>
        <begin position="19"/>
        <end position="79"/>
    </location>
</feature>
<accession>A0A2P2PTA4</accession>
<protein>
    <submittedName>
        <fullName evidence="2">Uncharacterized protein</fullName>
    </submittedName>
</protein>
<proteinExistence type="predicted"/>
<feature type="signal peptide" evidence="1">
    <location>
        <begin position="1"/>
        <end position="18"/>
    </location>
</feature>
<keyword evidence="1" id="KW-0732">Signal</keyword>
<dbReference type="AlphaFoldDB" id="A0A2P2PTA4"/>
<evidence type="ECO:0000313" key="2">
    <source>
        <dbReference type="EMBL" id="MBX57942.1"/>
    </source>
</evidence>
<reference evidence="2" key="1">
    <citation type="submission" date="2018-02" db="EMBL/GenBank/DDBJ databases">
        <title>Rhizophora mucronata_Transcriptome.</title>
        <authorList>
            <person name="Meera S.P."/>
            <person name="Sreeshan A."/>
            <person name="Augustine A."/>
        </authorList>
    </citation>
    <scope>NUCLEOTIDE SEQUENCE</scope>
    <source>
        <tissue evidence="2">Leaf</tissue>
    </source>
</reference>